<dbReference type="RefSeq" id="XP_011776857.1">
    <property type="nucleotide sequence ID" value="XM_011778555.1"/>
</dbReference>
<dbReference type="AlphaFoldDB" id="C9ZYU2"/>
<proteinExistence type="predicted"/>
<dbReference type="KEGG" id="tbg:TbgDal_IX6670"/>
<name>C9ZYU2_TRYB9</name>
<dbReference type="VEuPathDB" id="TriTrypDB:Tbg972.9.6670"/>
<protein>
    <submittedName>
        <fullName evidence="1">Uncharacterized protein</fullName>
    </submittedName>
</protein>
<dbReference type="Proteomes" id="UP000002316">
    <property type="component" value="Chromosome 9"/>
</dbReference>
<organism evidence="1 2">
    <name type="scientific">Trypanosoma brucei gambiense (strain MHOM/CI/86/DAL972)</name>
    <dbReference type="NCBI Taxonomy" id="679716"/>
    <lineage>
        <taxon>Eukaryota</taxon>
        <taxon>Discoba</taxon>
        <taxon>Euglenozoa</taxon>
        <taxon>Kinetoplastea</taxon>
        <taxon>Metakinetoplastina</taxon>
        <taxon>Trypanosomatida</taxon>
        <taxon>Trypanosomatidae</taxon>
        <taxon>Trypanosoma</taxon>
    </lineage>
</organism>
<evidence type="ECO:0000313" key="1">
    <source>
        <dbReference type="EMBL" id="CBH14591.1"/>
    </source>
</evidence>
<gene>
    <name evidence="1" type="ORF">TbgDal_IX6670</name>
</gene>
<evidence type="ECO:0000313" key="2">
    <source>
        <dbReference type="Proteomes" id="UP000002316"/>
    </source>
</evidence>
<dbReference type="GeneID" id="23860705"/>
<reference evidence="2" key="1">
    <citation type="journal article" date="2010" name="PLoS Negl. Trop. Dis.">
        <title>The genome sequence of Trypanosoma brucei gambiense, causative agent of chronic human african trypanosomiasis.</title>
        <authorList>
            <person name="Jackson A.P."/>
            <person name="Sanders M."/>
            <person name="Berry A."/>
            <person name="McQuillan J."/>
            <person name="Aslett M.A."/>
            <person name="Quail M.A."/>
            <person name="Chukualim B."/>
            <person name="Capewell P."/>
            <person name="MacLeod A."/>
            <person name="Melville S.E."/>
            <person name="Gibson W."/>
            <person name="Barry J.D."/>
            <person name="Berriman M."/>
            <person name="Hertz-Fowler C."/>
        </authorList>
    </citation>
    <scope>NUCLEOTIDE SEQUENCE [LARGE SCALE GENOMIC DNA]</scope>
    <source>
        <strain evidence="2">MHOM/CI/86/DAL972</strain>
    </source>
</reference>
<accession>C9ZYU2</accession>
<sequence>MKCPSLFFHGFTPVRKPFLTSPAFLLLLKTPFAYTLRIHRYIFFFSVKPCRFGFSFSSFFPQAPLGSTGLVPLHQTMCVPSSWHRSLHSSPTPGMQNSKIIPRDRLFHSMISAFKRTIVISTLKKQFLIPGGLLRSFCNHAVVKSEQNTVQHQILRHITCCCDTFQRGAVNSDSHRLVAWKASNGSHNTVTVRWVEACEYGLRKL</sequence>
<dbReference type="EMBL" id="FN554972">
    <property type="protein sequence ID" value="CBH14591.1"/>
    <property type="molecule type" value="Genomic_DNA"/>
</dbReference>